<dbReference type="GO" id="GO:0003700">
    <property type="term" value="F:DNA-binding transcription factor activity"/>
    <property type="evidence" value="ECO:0007669"/>
    <property type="project" value="TreeGrafter"/>
</dbReference>
<dbReference type="Gene3D" id="1.10.10.60">
    <property type="entry name" value="Homeodomain-like"/>
    <property type="match status" value="1"/>
</dbReference>
<evidence type="ECO:0000256" key="3">
    <source>
        <dbReference type="ARBA" id="ARBA00023163"/>
    </source>
</evidence>
<keyword evidence="7" id="KW-1185">Reference proteome</keyword>
<feature type="domain" description="HTH tetR-type" evidence="5">
    <location>
        <begin position="55"/>
        <end position="115"/>
    </location>
</feature>
<dbReference type="RefSeq" id="WP_168078806.1">
    <property type="nucleotide sequence ID" value="NZ_BAAAQJ010000006.1"/>
</dbReference>
<dbReference type="PRINTS" id="PR00455">
    <property type="entry name" value="HTHTETR"/>
</dbReference>
<reference evidence="6" key="1">
    <citation type="submission" date="2021-01" db="EMBL/GenBank/DDBJ databases">
        <title>Whole genome shotgun sequence of Planosporangium flavigriseum NBRC 105377.</title>
        <authorList>
            <person name="Komaki H."/>
            <person name="Tamura T."/>
        </authorList>
    </citation>
    <scope>NUCLEOTIDE SEQUENCE</scope>
    <source>
        <strain evidence="6">NBRC 105377</strain>
    </source>
</reference>
<dbReference type="PANTHER" id="PTHR30055:SF238">
    <property type="entry name" value="MYCOFACTOCIN BIOSYNTHESIS TRANSCRIPTIONAL REGULATOR MFTR-RELATED"/>
    <property type="match status" value="1"/>
</dbReference>
<dbReference type="Pfam" id="PF17754">
    <property type="entry name" value="TetR_C_14"/>
    <property type="match status" value="1"/>
</dbReference>
<evidence type="ECO:0000313" key="6">
    <source>
        <dbReference type="EMBL" id="GIG76701.1"/>
    </source>
</evidence>
<keyword evidence="2 4" id="KW-0238">DNA-binding</keyword>
<keyword evidence="3" id="KW-0804">Transcription</keyword>
<dbReference type="InterPro" id="IPR009057">
    <property type="entry name" value="Homeodomain-like_sf"/>
</dbReference>
<dbReference type="GO" id="GO:0000976">
    <property type="term" value="F:transcription cis-regulatory region binding"/>
    <property type="evidence" value="ECO:0007669"/>
    <property type="project" value="TreeGrafter"/>
</dbReference>
<organism evidence="6 7">
    <name type="scientific">Planosporangium flavigriseum</name>
    <dbReference type="NCBI Taxonomy" id="373681"/>
    <lineage>
        <taxon>Bacteria</taxon>
        <taxon>Bacillati</taxon>
        <taxon>Actinomycetota</taxon>
        <taxon>Actinomycetes</taxon>
        <taxon>Micromonosporales</taxon>
        <taxon>Micromonosporaceae</taxon>
        <taxon>Planosporangium</taxon>
    </lineage>
</organism>
<sequence length="238" mass="25971">MAHDAAPGAGFYRPLSKAPREIMTVSVTFNPVPAPANHDATASDAPLGLRKRKKLETFRALQSSAQRLVYERGLDNVTIDEIAEAANVSKRTFFNYFDSKEAAIVEAEPGRVEWFTAALAARPADETLVQALWAVGAATLVRDGCKLQEVAKLVSANPQLVAHQVAAFVPYREAIVEWAAERTGVDPAIDFYPELLARAMNLMLNMTVSRWRPESGVEGFVQLATEIYAQLADGLAAR</sequence>
<name>A0A8J3M082_9ACTN</name>
<accession>A0A8J3M082</accession>
<protein>
    <submittedName>
        <fullName evidence="6">TetR family transcriptional regulator</fullName>
    </submittedName>
</protein>
<evidence type="ECO:0000256" key="2">
    <source>
        <dbReference type="ARBA" id="ARBA00023125"/>
    </source>
</evidence>
<dbReference type="SUPFAM" id="SSF46689">
    <property type="entry name" value="Homeodomain-like"/>
    <property type="match status" value="1"/>
</dbReference>
<dbReference type="InterPro" id="IPR001647">
    <property type="entry name" value="HTH_TetR"/>
</dbReference>
<evidence type="ECO:0000256" key="1">
    <source>
        <dbReference type="ARBA" id="ARBA00023015"/>
    </source>
</evidence>
<feature type="DNA-binding region" description="H-T-H motif" evidence="4">
    <location>
        <begin position="78"/>
        <end position="97"/>
    </location>
</feature>
<dbReference type="Proteomes" id="UP000653674">
    <property type="component" value="Unassembled WGS sequence"/>
</dbReference>
<dbReference type="InterPro" id="IPR023772">
    <property type="entry name" value="DNA-bd_HTH_TetR-type_CS"/>
</dbReference>
<dbReference type="EMBL" id="BONU01000072">
    <property type="protein sequence ID" value="GIG76701.1"/>
    <property type="molecule type" value="Genomic_DNA"/>
</dbReference>
<gene>
    <name evidence="6" type="ORF">Pfl04_51050</name>
</gene>
<dbReference type="PANTHER" id="PTHR30055">
    <property type="entry name" value="HTH-TYPE TRANSCRIPTIONAL REGULATOR RUTR"/>
    <property type="match status" value="1"/>
</dbReference>
<keyword evidence="1" id="KW-0805">Transcription regulation</keyword>
<dbReference type="InterPro" id="IPR050109">
    <property type="entry name" value="HTH-type_TetR-like_transc_reg"/>
</dbReference>
<dbReference type="Gene3D" id="1.10.357.10">
    <property type="entry name" value="Tetracycline Repressor, domain 2"/>
    <property type="match status" value="1"/>
</dbReference>
<proteinExistence type="predicted"/>
<comment type="caution">
    <text evidence="6">The sequence shown here is derived from an EMBL/GenBank/DDBJ whole genome shotgun (WGS) entry which is preliminary data.</text>
</comment>
<dbReference type="PROSITE" id="PS01081">
    <property type="entry name" value="HTH_TETR_1"/>
    <property type="match status" value="1"/>
</dbReference>
<dbReference type="PROSITE" id="PS50977">
    <property type="entry name" value="HTH_TETR_2"/>
    <property type="match status" value="1"/>
</dbReference>
<dbReference type="Pfam" id="PF00440">
    <property type="entry name" value="TetR_N"/>
    <property type="match status" value="1"/>
</dbReference>
<dbReference type="AlphaFoldDB" id="A0A8J3M082"/>
<dbReference type="InterPro" id="IPR041347">
    <property type="entry name" value="MftR_C"/>
</dbReference>
<evidence type="ECO:0000313" key="7">
    <source>
        <dbReference type="Proteomes" id="UP000653674"/>
    </source>
</evidence>
<evidence type="ECO:0000256" key="4">
    <source>
        <dbReference type="PROSITE-ProRule" id="PRU00335"/>
    </source>
</evidence>
<evidence type="ECO:0000259" key="5">
    <source>
        <dbReference type="PROSITE" id="PS50977"/>
    </source>
</evidence>